<dbReference type="PIRSF" id="PIRSF004848">
    <property type="entry name" value="YBL036c_PLPDEIII"/>
    <property type="match status" value="1"/>
</dbReference>
<evidence type="ECO:0000256" key="2">
    <source>
        <dbReference type="HAMAP-Rule" id="MF_03225"/>
    </source>
</evidence>
<dbReference type="InterPro" id="IPR029066">
    <property type="entry name" value="PLP-binding_barrel"/>
</dbReference>
<organism evidence="6 7">
    <name type="scientific">Temnothorax longispinosus</name>
    <dbReference type="NCBI Taxonomy" id="300112"/>
    <lineage>
        <taxon>Eukaryota</taxon>
        <taxon>Metazoa</taxon>
        <taxon>Ecdysozoa</taxon>
        <taxon>Arthropoda</taxon>
        <taxon>Hexapoda</taxon>
        <taxon>Insecta</taxon>
        <taxon>Pterygota</taxon>
        <taxon>Neoptera</taxon>
        <taxon>Endopterygota</taxon>
        <taxon>Hymenoptera</taxon>
        <taxon>Apocrita</taxon>
        <taxon>Aculeata</taxon>
        <taxon>Formicoidea</taxon>
        <taxon>Formicidae</taxon>
        <taxon>Myrmicinae</taxon>
        <taxon>Temnothorax</taxon>
    </lineage>
</organism>
<feature type="domain" description="Alanine racemase N-terminal" evidence="5">
    <location>
        <begin position="37"/>
        <end position="250"/>
    </location>
</feature>
<gene>
    <name evidence="6" type="ORF">DBV15_02206</name>
</gene>
<comment type="function">
    <text evidence="2">Pyridoxal 5'-phosphate (PLP)-binding protein, which may be involved in intracellular homeostatic regulation of pyridoxal 5'-phosphate (PLP), the active form of vitamin B6.</text>
</comment>
<dbReference type="AlphaFoldDB" id="A0A4S2KPC3"/>
<keyword evidence="7" id="KW-1185">Reference proteome</keyword>
<sequence>MAFKCSMAEVAVNLKSVCDKISYAAAKRAPEYQYYEPRLVAVSKLQSTGSIVSAYEAGQRHFGENYVNELVEKACSPLIVEKCREIQWHFIGTLQRNKVNKVLSIPNLYVIESVNSDKLANTLNNSWPRFRKSDDSKLNVMVQVNTSQEEEKNGCDIAQVSTLVKYVIENCPNLKFMGLMTIGMYGYDVANGPNPDFICLKKCREKVRDELGIDIKDIELSMGMSSDYEHAIELGSTNVRVGTSIFGNRPQKSN</sequence>
<name>A0A4S2KPC3_9HYME</name>
<dbReference type="PANTHER" id="PTHR10146:SF14">
    <property type="entry name" value="PYRIDOXAL PHOSPHATE HOMEOSTASIS PROTEIN"/>
    <property type="match status" value="1"/>
</dbReference>
<dbReference type="HAMAP" id="MF_02087">
    <property type="entry name" value="PLP_homeostasis"/>
    <property type="match status" value="1"/>
</dbReference>
<dbReference type="PROSITE" id="PS01211">
    <property type="entry name" value="UPF0001"/>
    <property type="match status" value="1"/>
</dbReference>
<reference evidence="6 7" key="1">
    <citation type="journal article" date="2019" name="Philos. Trans. R. Soc. Lond., B, Biol. Sci.">
        <title>Ant behaviour and brain gene expression of defending hosts depend on the ecological success of the intruding social parasite.</title>
        <authorList>
            <person name="Kaur R."/>
            <person name="Stoldt M."/>
            <person name="Jongepier E."/>
            <person name="Feldmeyer B."/>
            <person name="Menzel F."/>
            <person name="Bornberg-Bauer E."/>
            <person name="Foitzik S."/>
        </authorList>
    </citation>
    <scope>NUCLEOTIDE SEQUENCE [LARGE SCALE GENOMIC DNA]</scope>
    <source>
        <tissue evidence="6">Whole body</tissue>
    </source>
</reference>
<dbReference type="Pfam" id="PF01168">
    <property type="entry name" value="Ala_racemase_N"/>
    <property type="match status" value="1"/>
</dbReference>
<dbReference type="Gene3D" id="3.20.20.10">
    <property type="entry name" value="Alanine racemase"/>
    <property type="match status" value="1"/>
</dbReference>
<dbReference type="STRING" id="300112.A0A4S2KPC3"/>
<dbReference type="FunFam" id="3.20.20.10:FF:000007">
    <property type="entry name" value="Pyridoxal phosphate homeostasis protein"/>
    <property type="match status" value="1"/>
</dbReference>
<dbReference type="CDD" id="cd06822">
    <property type="entry name" value="PLPDE_III_YBL036c_euk"/>
    <property type="match status" value="1"/>
</dbReference>
<comment type="cofactor">
    <cofactor evidence="3">
        <name>pyridoxal 5'-phosphate</name>
        <dbReference type="ChEBI" id="CHEBI:597326"/>
    </cofactor>
</comment>
<proteinExistence type="inferred from homology"/>
<dbReference type="InterPro" id="IPR011078">
    <property type="entry name" value="PyrdxlP_homeostasis"/>
</dbReference>
<dbReference type="Proteomes" id="UP000310200">
    <property type="component" value="Unassembled WGS sequence"/>
</dbReference>
<accession>A0A4S2KPC3</accession>
<evidence type="ECO:0000256" key="3">
    <source>
        <dbReference type="PIRSR" id="PIRSR004848-1"/>
    </source>
</evidence>
<comment type="caution">
    <text evidence="6">The sequence shown here is derived from an EMBL/GenBank/DDBJ whole genome shotgun (WGS) entry which is preliminary data.</text>
</comment>
<evidence type="ECO:0000256" key="1">
    <source>
        <dbReference type="ARBA" id="ARBA00022898"/>
    </source>
</evidence>
<evidence type="ECO:0000256" key="4">
    <source>
        <dbReference type="RuleBase" id="RU004514"/>
    </source>
</evidence>
<evidence type="ECO:0000259" key="5">
    <source>
        <dbReference type="Pfam" id="PF01168"/>
    </source>
</evidence>
<feature type="modified residue" description="N6-(pyridoxal phosphate)lysine" evidence="2 3">
    <location>
        <position position="44"/>
    </location>
</feature>
<comment type="similarity">
    <text evidence="2 4">Belongs to the pyridoxal phosphate-binding protein YggS/PROSC family.</text>
</comment>
<keyword evidence="1 2" id="KW-0663">Pyridoxal phosphate</keyword>
<dbReference type="NCBIfam" id="TIGR00044">
    <property type="entry name" value="YggS family pyridoxal phosphate-dependent enzyme"/>
    <property type="match status" value="1"/>
</dbReference>
<evidence type="ECO:0000313" key="7">
    <source>
        <dbReference type="Proteomes" id="UP000310200"/>
    </source>
</evidence>
<dbReference type="PANTHER" id="PTHR10146">
    <property type="entry name" value="PROLINE SYNTHETASE CO-TRANSCRIBED BACTERIAL HOMOLOG PROTEIN"/>
    <property type="match status" value="1"/>
</dbReference>
<dbReference type="SUPFAM" id="SSF51419">
    <property type="entry name" value="PLP-binding barrel"/>
    <property type="match status" value="1"/>
</dbReference>
<dbReference type="InterPro" id="IPR001608">
    <property type="entry name" value="Ala_racemase_N"/>
</dbReference>
<dbReference type="GO" id="GO:0030170">
    <property type="term" value="F:pyridoxal phosphate binding"/>
    <property type="evidence" value="ECO:0007669"/>
    <property type="project" value="UniProtKB-UniRule"/>
</dbReference>
<protein>
    <recommendedName>
        <fullName evidence="2">Pyridoxal phosphate homeostasis protein</fullName>
        <shortName evidence="2">PLP homeostasis protein</shortName>
    </recommendedName>
</protein>
<evidence type="ECO:0000313" key="6">
    <source>
        <dbReference type="EMBL" id="TGZ51450.1"/>
    </source>
</evidence>
<dbReference type="EMBL" id="QBLH01001647">
    <property type="protein sequence ID" value="TGZ51450.1"/>
    <property type="molecule type" value="Genomic_DNA"/>
</dbReference>